<protein>
    <submittedName>
        <fullName evidence="1">Uncharacterized protein</fullName>
    </submittedName>
</protein>
<name>A0ACB8V916_9TELE</name>
<accession>A0ACB8V916</accession>
<comment type="caution">
    <text evidence="1">The sequence shown here is derived from an EMBL/GenBank/DDBJ whole genome shotgun (WGS) entry which is preliminary data.</text>
</comment>
<gene>
    <name evidence="1" type="ORF">L3Q82_020828</name>
</gene>
<proteinExistence type="predicted"/>
<keyword evidence="2" id="KW-1185">Reference proteome</keyword>
<reference evidence="1" key="1">
    <citation type="submission" date="2022-04" db="EMBL/GenBank/DDBJ databases">
        <title>Jade perch genome.</title>
        <authorList>
            <person name="Chao B."/>
        </authorList>
    </citation>
    <scope>NUCLEOTIDE SEQUENCE</scope>
    <source>
        <strain evidence="1">CB-2022</strain>
    </source>
</reference>
<organism evidence="1 2">
    <name type="scientific">Scortum barcoo</name>
    <name type="common">barcoo grunter</name>
    <dbReference type="NCBI Taxonomy" id="214431"/>
    <lineage>
        <taxon>Eukaryota</taxon>
        <taxon>Metazoa</taxon>
        <taxon>Chordata</taxon>
        <taxon>Craniata</taxon>
        <taxon>Vertebrata</taxon>
        <taxon>Euteleostomi</taxon>
        <taxon>Actinopterygii</taxon>
        <taxon>Neopterygii</taxon>
        <taxon>Teleostei</taxon>
        <taxon>Neoteleostei</taxon>
        <taxon>Acanthomorphata</taxon>
        <taxon>Eupercaria</taxon>
        <taxon>Centrarchiformes</taxon>
        <taxon>Terapontoidei</taxon>
        <taxon>Terapontidae</taxon>
        <taxon>Scortum</taxon>
    </lineage>
</organism>
<dbReference type="Proteomes" id="UP000831701">
    <property type="component" value="Chromosome 24"/>
</dbReference>
<feature type="non-terminal residue" evidence="1">
    <location>
        <position position="142"/>
    </location>
</feature>
<sequence>WDRLVAEKCAKPKEGKPPRLMVIRVTLFQVKNDVLHRAGEDEPLLYNGKRVHILPDFTPTVAKQRAAFIKVKKELHACTNFRFGLRYPATLHITIAGKHLDPDSFFDKISIPIVHQTMAEALERPITVLELEAPLPPYHFRV</sequence>
<feature type="non-terminal residue" evidence="1">
    <location>
        <position position="1"/>
    </location>
</feature>
<dbReference type="EMBL" id="CM041554">
    <property type="protein sequence ID" value="KAI3352006.1"/>
    <property type="molecule type" value="Genomic_DNA"/>
</dbReference>
<evidence type="ECO:0000313" key="2">
    <source>
        <dbReference type="Proteomes" id="UP000831701"/>
    </source>
</evidence>
<evidence type="ECO:0000313" key="1">
    <source>
        <dbReference type="EMBL" id="KAI3352006.1"/>
    </source>
</evidence>